<dbReference type="InterPro" id="IPR052358">
    <property type="entry name" value="Aro_Compnd_Degr_Hydrolases"/>
</dbReference>
<evidence type="ECO:0000259" key="2">
    <source>
        <dbReference type="Pfam" id="PF04909"/>
    </source>
</evidence>
<dbReference type="AlphaFoldDB" id="A0A366HKE5"/>
<dbReference type="RefSeq" id="WP_113959698.1">
    <property type="nucleotide sequence ID" value="NZ_QNRR01000006.1"/>
</dbReference>
<protein>
    <submittedName>
        <fullName evidence="3">Putative TIM-barrel fold metal-dependent hydrolase</fullName>
    </submittedName>
</protein>
<dbReference type="GO" id="GO:0016787">
    <property type="term" value="F:hydrolase activity"/>
    <property type="evidence" value="ECO:0007669"/>
    <property type="project" value="UniProtKB-KW"/>
</dbReference>
<dbReference type="Gene3D" id="3.20.20.140">
    <property type="entry name" value="Metal-dependent hydrolases"/>
    <property type="match status" value="1"/>
</dbReference>
<organism evidence="3 4">
    <name type="scientific">Roseimicrobium gellanilyticum</name>
    <dbReference type="NCBI Taxonomy" id="748857"/>
    <lineage>
        <taxon>Bacteria</taxon>
        <taxon>Pseudomonadati</taxon>
        <taxon>Verrucomicrobiota</taxon>
        <taxon>Verrucomicrobiia</taxon>
        <taxon>Verrucomicrobiales</taxon>
        <taxon>Verrucomicrobiaceae</taxon>
        <taxon>Roseimicrobium</taxon>
    </lineage>
</organism>
<dbReference type="PROSITE" id="PS51318">
    <property type="entry name" value="TAT"/>
    <property type="match status" value="1"/>
</dbReference>
<dbReference type="SUPFAM" id="SSF51556">
    <property type="entry name" value="Metallo-dependent hydrolases"/>
    <property type="match status" value="1"/>
</dbReference>
<dbReference type="EMBL" id="QNRR01000006">
    <property type="protein sequence ID" value="RBP42580.1"/>
    <property type="molecule type" value="Genomic_DNA"/>
</dbReference>
<dbReference type="PANTHER" id="PTHR35563:SF2">
    <property type="entry name" value="BARREL METAL-DEPENDENT HYDROLASE, PUTATIVE (AFU_ORTHOLOGUE AFUA_1G16240)-RELATED"/>
    <property type="match status" value="1"/>
</dbReference>
<keyword evidence="4" id="KW-1185">Reference proteome</keyword>
<dbReference type="InterPro" id="IPR032466">
    <property type="entry name" value="Metal_Hydrolase"/>
</dbReference>
<dbReference type="InterPro" id="IPR006680">
    <property type="entry name" value="Amidohydro-rel"/>
</dbReference>
<proteinExistence type="predicted"/>
<dbReference type="Proteomes" id="UP000253426">
    <property type="component" value="Unassembled WGS sequence"/>
</dbReference>
<name>A0A366HKE5_9BACT</name>
<feature type="chain" id="PRO_5016769855" evidence="1">
    <location>
        <begin position="21"/>
        <end position="313"/>
    </location>
</feature>
<feature type="signal peptide" evidence="1">
    <location>
        <begin position="1"/>
        <end position="20"/>
    </location>
</feature>
<sequence>MSISPAPTSRRSFLRSTALAALVTPALLPAADEDVSKNCIDAHVHVWTPDTERYPLGEGATKKGMAPSSFTPEELFAHTKPSGVSRIVLIQMSFYQFDNSYMLDAMKQHPGVFGGVAIVDESEPDVVDTMKQLAKQGVRGFRIYTDKEKAEAWQSSAGMKAMWSHAADAGLSMCLLANPDALPAVQKMCAQFPKTRVVIDHFARIGMKGAVDQKDLDSLCRLAESEHTFVKTSAFYALGVKKAPYTDLGAMVRRLRDTYGASRLMWASDCPFQVEDGHTYKDSIALIRERLDFLTAEDKAWMLRKTAEKVFFS</sequence>
<evidence type="ECO:0000313" key="4">
    <source>
        <dbReference type="Proteomes" id="UP000253426"/>
    </source>
</evidence>
<feature type="domain" description="Amidohydrolase-related" evidence="2">
    <location>
        <begin position="40"/>
        <end position="311"/>
    </location>
</feature>
<evidence type="ECO:0000313" key="3">
    <source>
        <dbReference type="EMBL" id="RBP42580.1"/>
    </source>
</evidence>
<evidence type="ECO:0000256" key="1">
    <source>
        <dbReference type="SAM" id="SignalP"/>
    </source>
</evidence>
<dbReference type="InterPro" id="IPR006311">
    <property type="entry name" value="TAT_signal"/>
</dbReference>
<dbReference type="PANTHER" id="PTHR35563">
    <property type="entry name" value="BARREL METAL-DEPENDENT HYDROLASE, PUTATIVE (AFU_ORTHOLOGUE AFUA_1G16240)-RELATED"/>
    <property type="match status" value="1"/>
</dbReference>
<dbReference type="OrthoDB" id="9787654at2"/>
<accession>A0A366HKE5</accession>
<reference evidence="3 4" key="1">
    <citation type="submission" date="2018-06" db="EMBL/GenBank/DDBJ databases">
        <title>Genomic Encyclopedia of Type Strains, Phase IV (KMG-IV): sequencing the most valuable type-strain genomes for metagenomic binning, comparative biology and taxonomic classification.</title>
        <authorList>
            <person name="Goeker M."/>
        </authorList>
    </citation>
    <scope>NUCLEOTIDE SEQUENCE [LARGE SCALE GENOMIC DNA]</scope>
    <source>
        <strain evidence="3 4">DSM 25532</strain>
    </source>
</reference>
<keyword evidence="1" id="KW-0732">Signal</keyword>
<comment type="caution">
    <text evidence="3">The sequence shown here is derived from an EMBL/GenBank/DDBJ whole genome shotgun (WGS) entry which is preliminary data.</text>
</comment>
<dbReference type="Pfam" id="PF04909">
    <property type="entry name" value="Amidohydro_2"/>
    <property type="match status" value="1"/>
</dbReference>
<gene>
    <name evidence="3" type="ORF">DES53_106289</name>
</gene>
<keyword evidence="3" id="KW-0378">Hydrolase</keyword>